<feature type="transmembrane region" description="Helical" evidence="3">
    <location>
        <begin position="296"/>
        <end position="317"/>
    </location>
</feature>
<comment type="subcellular location">
    <subcellularLocation>
        <location evidence="1">Membrane</location>
        <topology evidence="1">Multi-pass membrane protein</topology>
    </subcellularLocation>
</comment>
<evidence type="ECO:0000256" key="1">
    <source>
        <dbReference type="ARBA" id="ARBA00004141"/>
    </source>
</evidence>
<feature type="transmembrane region" description="Helical" evidence="3">
    <location>
        <begin position="170"/>
        <end position="189"/>
    </location>
</feature>
<feature type="transmembrane region" description="Helical" evidence="3">
    <location>
        <begin position="229"/>
        <end position="250"/>
    </location>
</feature>
<evidence type="ECO:0000313" key="5">
    <source>
        <dbReference type="EMBL" id="KAF7348053.1"/>
    </source>
</evidence>
<dbReference type="PROSITE" id="PS50850">
    <property type="entry name" value="MFS"/>
    <property type="match status" value="1"/>
</dbReference>
<dbReference type="PANTHER" id="PTHR11360">
    <property type="entry name" value="MONOCARBOXYLATE TRANSPORTER"/>
    <property type="match status" value="1"/>
</dbReference>
<feature type="domain" description="Major facilitator superfamily (MFS) profile" evidence="4">
    <location>
        <begin position="230"/>
        <end position="431"/>
    </location>
</feature>
<dbReference type="Proteomes" id="UP000623467">
    <property type="component" value="Unassembled WGS sequence"/>
</dbReference>
<dbReference type="SUPFAM" id="SSF103473">
    <property type="entry name" value="MFS general substrate transporter"/>
    <property type="match status" value="1"/>
</dbReference>
<feature type="transmembrane region" description="Helical" evidence="3">
    <location>
        <begin position="270"/>
        <end position="289"/>
    </location>
</feature>
<feature type="transmembrane region" description="Helical" evidence="3">
    <location>
        <begin position="392"/>
        <end position="414"/>
    </location>
</feature>
<dbReference type="InterPro" id="IPR036259">
    <property type="entry name" value="MFS_trans_sf"/>
</dbReference>
<evidence type="ECO:0000256" key="3">
    <source>
        <dbReference type="SAM" id="Phobius"/>
    </source>
</evidence>
<dbReference type="GO" id="GO:0016020">
    <property type="term" value="C:membrane"/>
    <property type="evidence" value="ECO:0007669"/>
    <property type="project" value="UniProtKB-SubCell"/>
</dbReference>
<dbReference type="Pfam" id="PF07690">
    <property type="entry name" value="MFS_1"/>
    <property type="match status" value="2"/>
</dbReference>
<evidence type="ECO:0000256" key="2">
    <source>
        <dbReference type="ARBA" id="ARBA00006727"/>
    </source>
</evidence>
<protein>
    <submittedName>
        <fullName evidence="5">Monocarboxylate permease-like protein</fullName>
    </submittedName>
</protein>
<feature type="transmembrane region" description="Helical" evidence="3">
    <location>
        <begin position="138"/>
        <end position="164"/>
    </location>
</feature>
<dbReference type="OrthoDB" id="6509908at2759"/>
<organism evidence="5 6">
    <name type="scientific">Mycena sanguinolenta</name>
    <dbReference type="NCBI Taxonomy" id="230812"/>
    <lineage>
        <taxon>Eukaryota</taxon>
        <taxon>Fungi</taxon>
        <taxon>Dikarya</taxon>
        <taxon>Basidiomycota</taxon>
        <taxon>Agaricomycotina</taxon>
        <taxon>Agaricomycetes</taxon>
        <taxon>Agaricomycetidae</taxon>
        <taxon>Agaricales</taxon>
        <taxon>Marasmiineae</taxon>
        <taxon>Mycenaceae</taxon>
        <taxon>Mycena</taxon>
    </lineage>
</organism>
<dbReference type="PANTHER" id="PTHR11360:SF177">
    <property type="entry name" value="RIBOFLAVIN TRANSPORTER MCH5"/>
    <property type="match status" value="1"/>
</dbReference>
<feature type="transmembrane region" description="Helical" evidence="3">
    <location>
        <begin position="358"/>
        <end position="380"/>
    </location>
</feature>
<keyword evidence="3" id="KW-0812">Transmembrane</keyword>
<keyword evidence="3" id="KW-0472">Membrane</keyword>
<name>A0A8H6XUZ6_9AGAR</name>
<gene>
    <name evidence="5" type="ORF">MSAN_01757700</name>
</gene>
<dbReference type="GO" id="GO:0022857">
    <property type="term" value="F:transmembrane transporter activity"/>
    <property type="evidence" value="ECO:0007669"/>
    <property type="project" value="InterPro"/>
</dbReference>
<dbReference type="AlphaFoldDB" id="A0A8H6XUZ6"/>
<proteinExistence type="inferred from homology"/>
<dbReference type="Gene3D" id="1.20.1250.20">
    <property type="entry name" value="MFS general substrate transporter like domains"/>
    <property type="match status" value="2"/>
</dbReference>
<dbReference type="EMBL" id="JACAZH010000017">
    <property type="protein sequence ID" value="KAF7348053.1"/>
    <property type="molecule type" value="Genomic_DNA"/>
</dbReference>
<keyword evidence="6" id="KW-1185">Reference proteome</keyword>
<reference evidence="5" key="1">
    <citation type="submission" date="2020-05" db="EMBL/GenBank/DDBJ databases">
        <title>Mycena genomes resolve the evolution of fungal bioluminescence.</title>
        <authorList>
            <person name="Tsai I.J."/>
        </authorList>
    </citation>
    <scope>NUCLEOTIDE SEQUENCE</scope>
    <source>
        <strain evidence="5">160909Yilan</strain>
    </source>
</reference>
<evidence type="ECO:0000313" key="6">
    <source>
        <dbReference type="Proteomes" id="UP000623467"/>
    </source>
</evidence>
<dbReference type="InterPro" id="IPR011701">
    <property type="entry name" value="MFS"/>
</dbReference>
<feature type="transmembrane region" description="Helical" evidence="3">
    <location>
        <begin position="40"/>
        <end position="64"/>
    </location>
</feature>
<comment type="similarity">
    <text evidence="2">Belongs to the major facilitator superfamily. Monocarboxylate porter (TC 2.A.1.13) family.</text>
</comment>
<evidence type="ECO:0000259" key="4">
    <source>
        <dbReference type="PROSITE" id="PS50850"/>
    </source>
</evidence>
<feature type="transmembrane region" description="Helical" evidence="3">
    <location>
        <begin position="76"/>
        <end position="94"/>
    </location>
</feature>
<feature type="transmembrane region" description="Helical" evidence="3">
    <location>
        <begin position="323"/>
        <end position="346"/>
    </location>
</feature>
<feature type="transmembrane region" description="Helical" evidence="3">
    <location>
        <begin position="106"/>
        <end position="126"/>
    </location>
</feature>
<accession>A0A8H6XUZ6</accession>
<dbReference type="InterPro" id="IPR020846">
    <property type="entry name" value="MFS_dom"/>
</dbReference>
<comment type="caution">
    <text evidence="5">The sequence shown here is derived from an EMBL/GenBank/DDBJ whole genome shotgun (WGS) entry which is preliminary data.</text>
</comment>
<dbReference type="InterPro" id="IPR050327">
    <property type="entry name" value="Proton-linked_MCT"/>
</dbReference>
<sequence>MSAPISPTVTIQDDTKPDVELGVEEKPAISAEPPDGGLDAWLTVLGCSLVALATFGLVNGYGAFNDYYETTYLSNYSPTVISMIGSIQLFILYSCAGVSGPVFDAYGPRLMIPASGLVTVFALCMLSITKPQQIYQQFLTQAILFALGAPFSFLPAMAVCAHWFKRRLAFAIGFPVGSASLGGIIYPVILNRLIPRIGFGWTSPSRPVGPPNPCHPSLKCSRSTHSATCGIRFLCIGGWFTVFSTFNPFFYVGVYGATANGGVTSRLTPYYLSIMCATAIAGRIVPGYIADRVGRFNVVAISTLLSGILILSLWYTSTAEPNLIAFSAIYGFASGPFFSLTTACAAQISPVHEVGARIGMIFVAMSTGAFAGTPIGGVFIRQTTVPHFRQLILFSGIMALVGVVLFLGCTVDAVSKDLRGCITLNKQYNVV</sequence>
<keyword evidence="3" id="KW-1133">Transmembrane helix</keyword>